<feature type="region of interest" description="Disordered" evidence="1">
    <location>
        <begin position="157"/>
        <end position="178"/>
    </location>
</feature>
<evidence type="ECO:0000256" key="2">
    <source>
        <dbReference type="SAM" id="Phobius"/>
    </source>
</evidence>
<feature type="transmembrane region" description="Helical" evidence="2">
    <location>
        <begin position="257"/>
        <end position="277"/>
    </location>
</feature>
<dbReference type="EMBL" id="CP024047">
    <property type="protein sequence ID" value="AXR77571.1"/>
    <property type="molecule type" value="Genomic_DNA"/>
</dbReference>
<keyword evidence="2" id="KW-0472">Membrane</keyword>
<dbReference type="KEGG" id="nan:AArc1_1231"/>
<dbReference type="Proteomes" id="UP000258707">
    <property type="component" value="Chromosome"/>
</dbReference>
<accession>A0A346PDH6</accession>
<reference evidence="4" key="1">
    <citation type="submission" date="2017-10" db="EMBL/GenBank/DDBJ databases">
        <title>Phenotypic and genomic properties of facultatively anaerobic sulfur-reducing natronoarchaea from hypersaline soda lakes.</title>
        <authorList>
            <person name="Sorokin D.Y."/>
            <person name="Kublanov I.V."/>
            <person name="Roman P."/>
            <person name="Sinninghe Damste J.S."/>
            <person name="Golyshin P.N."/>
            <person name="Rojo D."/>
            <person name="Ciordia S."/>
            <person name="Mena Md.C."/>
            <person name="Ferrer M."/>
            <person name="Messina E."/>
            <person name="Smedile F."/>
            <person name="La Spada G."/>
            <person name="La Cono V."/>
            <person name="Yakimov M.M."/>
        </authorList>
    </citation>
    <scope>NUCLEOTIDE SEQUENCE [LARGE SCALE GENOMIC DNA]</scope>
    <source>
        <strain evidence="4">AArc1</strain>
    </source>
</reference>
<evidence type="ECO:0000313" key="3">
    <source>
        <dbReference type="EMBL" id="AXR77571.1"/>
    </source>
</evidence>
<name>A0A346PDH6_9EURY</name>
<organism evidence="3 4">
    <name type="scientific">Natrarchaeobaculum sulfurireducens</name>
    <dbReference type="NCBI Taxonomy" id="2044521"/>
    <lineage>
        <taxon>Archaea</taxon>
        <taxon>Methanobacteriati</taxon>
        <taxon>Methanobacteriota</taxon>
        <taxon>Stenosarchaea group</taxon>
        <taxon>Halobacteria</taxon>
        <taxon>Halobacteriales</taxon>
        <taxon>Natrialbaceae</taxon>
        <taxon>Natrarchaeobaculum</taxon>
    </lineage>
</organism>
<dbReference type="AlphaFoldDB" id="A0A346PDH6"/>
<evidence type="ECO:0000256" key="1">
    <source>
        <dbReference type="SAM" id="MobiDB-lite"/>
    </source>
</evidence>
<protein>
    <submittedName>
        <fullName evidence="3">Membrane protein</fullName>
    </submittedName>
</protein>
<evidence type="ECO:0000313" key="4">
    <source>
        <dbReference type="Proteomes" id="UP000258707"/>
    </source>
</evidence>
<dbReference type="SUPFAM" id="SSF49464">
    <property type="entry name" value="Carboxypeptidase regulatory domain-like"/>
    <property type="match status" value="1"/>
</dbReference>
<dbReference type="Gene3D" id="2.60.40.1120">
    <property type="entry name" value="Carboxypeptidase-like, regulatory domain"/>
    <property type="match status" value="1"/>
</dbReference>
<keyword evidence="2" id="KW-0812">Transmembrane</keyword>
<sequence length="281" mass="29518">MVTGLLGLAPATAAAEEFDETVVEDVNDERIEAVNADIETINERIENADDLELVDEVDATDWDEAEVEADRLRETPAALEAAMFDAVVDEINARAQETPLGKIANDVSSPDEARAEADRLRDDYGTLGGEDIEEAAQSLETAADLSQSFEEKLLTGAGELTPPETGTLEGTVTDDDGDPLAGIDVDIVGSSAATTTGDDGQFELETPAGEQSIHVEADGYEPSDETVDIATDEAASVEMTLSEADDDSVETTDGDSISGFGLAVTVGTILAVVGLGLRRRH</sequence>
<keyword evidence="2" id="KW-1133">Transmembrane helix</keyword>
<gene>
    <name evidence="3" type="ORF">AArc1_1231</name>
</gene>
<dbReference type="InterPro" id="IPR008969">
    <property type="entry name" value="CarboxyPept-like_regulatory"/>
</dbReference>
<proteinExistence type="predicted"/>
<dbReference type="Pfam" id="PF13620">
    <property type="entry name" value="CarboxypepD_reg"/>
    <property type="match status" value="1"/>
</dbReference>